<proteinExistence type="predicted"/>
<evidence type="ECO:0000313" key="3">
    <source>
        <dbReference type="Proteomes" id="UP000529946"/>
    </source>
</evidence>
<feature type="domain" description="YdhG-like" evidence="1">
    <location>
        <begin position="21"/>
        <end position="109"/>
    </location>
</feature>
<dbReference type="RefSeq" id="WP_183204429.1">
    <property type="nucleotide sequence ID" value="NZ_BAAAER010000001.1"/>
</dbReference>
<reference evidence="2 3" key="1">
    <citation type="submission" date="2020-08" db="EMBL/GenBank/DDBJ databases">
        <title>Genomic Encyclopedia of Type Strains, Phase IV (KMG-IV): sequencing the most valuable type-strain genomes for metagenomic binning, comparative biology and taxonomic classification.</title>
        <authorList>
            <person name="Goeker M."/>
        </authorList>
    </citation>
    <scope>NUCLEOTIDE SEQUENCE [LARGE SCALE GENOMIC DNA]</scope>
    <source>
        <strain evidence="2 3">DSM 23960</strain>
    </source>
</reference>
<gene>
    <name evidence="2" type="ORF">GGR12_002189</name>
</gene>
<dbReference type="Pfam" id="PF08818">
    <property type="entry name" value="DUF1801"/>
    <property type="match status" value="1"/>
</dbReference>
<evidence type="ECO:0000313" key="2">
    <source>
        <dbReference type="EMBL" id="MBB4083323.1"/>
    </source>
</evidence>
<name>A0A7W6JFS3_9CAUL</name>
<sequence length="121" mass="13666">MAKTDFRTVEDYFASRSPEEREVLLAMQAAILDAVPGAESVISYQIPAYKSDGWLFYISAHANHYSLSCPPPFFDGFRNELASYRVSKSAAQFPKNRPVPYALISDMAKVRARENRERAKA</sequence>
<comment type="caution">
    <text evidence="2">The sequence shown here is derived from an EMBL/GenBank/DDBJ whole genome shotgun (WGS) entry which is preliminary data.</text>
</comment>
<evidence type="ECO:0000259" key="1">
    <source>
        <dbReference type="Pfam" id="PF08818"/>
    </source>
</evidence>
<accession>A0A7W6JFS3</accession>
<dbReference type="AlphaFoldDB" id="A0A7W6JFS3"/>
<protein>
    <submittedName>
        <fullName evidence="2">Uncharacterized protein YdhG (YjbR/CyaY superfamily)</fullName>
    </submittedName>
</protein>
<organism evidence="2 3">
    <name type="scientific">Brevundimonas lenta</name>
    <dbReference type="NCBI Taxonomy" id="424796"/>
    <lineage>
        <taxon>Bacteria</taxon>
        <taxon>Pseudomonadati</taxon>
        <taxon>Pseudomonadota</taxon>
        <taxon>Alphaproteobacteria</taxon>
        <taxon>Caulobacterales</taxon>
        <taxon>Caulobacteraceae</taxon>
        <taxon>Brevundimonas</taxon>
    </lineage>
</organism>
<dbReference type="InterPro" id="IPR014922">
    <property type="entry name" value="YdhG-like"/>
</dbReference>
<dbReference type="Gene3D" id="3.90.1150.200">
    <property type="match status" value="1"/>
</dbReference>
<keyword evidence="3" id="KW-1185">Reference proteome</keyword>
<dbReference type="Proteomes" id="UP000529946">
    <property type="component" value="Unassembled WGS sequence"/>
</dbReference>
<dbReference type="EMBL" id="JACIDM010000002">
    <property type="protein sequence ID" value="MBB4083323.1"/>
    <property type="molecule type" value="Genomic_DNA"/>
</dbReference>
<dbReference type="SUPFAM" id="SSF159888">
    <property type="entry name" value="YdhG-like"/>
    <property type="match status" value="1"/>
</dbReference>